<keyword evidence="1" id="KW-0812">Transmembrane</keyword>
<sequence>MGFFDTIARGWAISKLSFGVVWRDPELLVYMLFSSIMVGLTVFAGALPGIGYEREMPMFDWAMTEDPEMGETTATGPYLAWIFVTYTLGATFVVFWNCAITYSAHMRLTGGDPRFMTGISAAMRHLPTIVAWGIITGIFGILMRLIRDAAANSKNPAMQVVGAIFAFIAETAWWITTFFIIPMIVLEDKGVRDAFNSSKSLFTKTWGENITSGLGVGLIGFLLVLVAFAVGIPLILLGLVLPGIIAIVVLVLLAVLWTNTAEVVVVAALYEFARTGEMPDLDGAGKQVQKHLGWENESPEMQAWREGSA</sequence>
<dbReference type="InterPro" id="IPR046157">
    <property type="entry name" value="DUF6159"/>
</dbReference>
<dbReference type="EMBL" id="DUAV01000021">
    <property type="protein sequence ID" value="HIG63303.1"/>
    <property type="molecule type" value="Genomic_DNA"/>
</dbReference>
<evidence type="ECO:0000256" key="1">
    <source>
        <dbReference type="SAM" id="Phobius"/>
    </source>
</evidence>
<dbReference type="Pfam" id="PF19656">
    <property type="entry name" value="DUF6159"/>
    <property type="match status" value="1"/>
</dbReference>
<feature type="transmembrane region" description="Helical" evidence="1">
    <location>
        <begin position="158"/>
        <end position="185"/>
    </location>
</feature>
<protein>
    <recommendedName>
        <fullName evidence="4">Glycerophosphoryl diester phosphodiesterase membrane domain-containing protein</fullName>
    </recommendedName>
</protein>
<accession>A0A7C8DCT0</accession>
<name>A0A7C8DCT0_9ARCH</name>
<dbReference type="AlphaFoldDB" id="A0A7C8DCT0"/>
<organism evidence="2 3">
    <name type="scientific">Marine Group III euryarchaeote</name>
    <dbReference type="NCBI Taxonomy" id="2173149"/>
    <lineage>
        <taxon>Archaea</taxon>
        <taxon>Methanobacteriati</taxon>
        <taxon>Thermoplasmatota</taxon>
        <taxon>Thermoplasmata</taxon>
        <taxon>Candidatus Thermoprofundales</taxon>
    </lineage>
</organism>
<reference evidence="3" key="1">
    <citation type="journal article" date="2019" name="bioRxiv">
        <title>Genome diversification in globally distributed novel marine Proteobacteria is linked to environmental adaptation.</title>
        <authorList>
            <person name="Zhou Z."/>
            <person name="Tran P.Q."/>
            <person name="Kieft K."/>
            <person name="Anantharaman K."/>
        </authorList>
    </citation>
    <scope>NUCLEOTIDE SEQUENCE [LARGE SCALE GENOMIC DNA]</scope>
</reference>
<feature type="transmembrane region" description="Helical" evidence="1">
    <location>
        <begin position="27"/>
        <end position="50"/>
    </location>
</feature>
<evidence type="ECO:0000313" key="3">
    <source>
        <dbReference type="Proteomes" id="UP000589516"/>
    </source>
</evidence>
<gene>
    <name evidence="2" type="ORF">EYQ16_02130</name>
</gene>
<evidence type="ECO:0000313" key="2">
    <source>
        <dbReference type="EMBL" id="HIG63303.1"/>
    </source>
</evidence>
<keyword evidence="1" id="KW-1133">Transmembrane helix</keyword>
<proteinExistence type="predicted"/>
<feature type="transmembrane region" description="Helical" evidence="1">
    <location>
        <begin position="206"/>
        <end position="228"/>
    </location>
</feature>
<feature type="transmembrane region" description="Helical" evidence="1">
    <location>
        <begin position="78"/>
        <end position="104"/>
    </location>
</feature>
<feature type="transmembrane region" description="Helical" evidence="1">
    <location>
        <begin position="234"/>
        <end position="257"/>
    </location>
</feature>
<keyword evidence="1" id="KW-0472">Membrane</keyword>
<comment type="caution">
    <text evidence="2">The sequence shown here is derived from an EMBL/GenBank/DDBJ whole genome shotgun (WGS) entry which is preliminary data.</text>
</comment>
<feature type="transmembrane region" description="Helical" evidence="1">
    <location>
        <begin position="125"/>
        <end position="146"/>
    </location>
</feature>
<evidence type="ECO:0008006" key="4">
    <source>
        <dbReference type="Google" id="ProtNLM"/>
    </source>
</evidence>
<dbReference type="Proteomes" id="UP000589516">
    <property type="component" value="Unassembled WGS sequence"/>
</dbReference>